<keyword evidence="6" id="KW-0119">Carbohydrate metabolism</keyword>
<reference evidence="11" key="1">
    <citation type="submission" date="2021-01" db="EMBL/GenBank/DDBJ databases">
        <authorList>
            <person name="Corre E."/>
            <person name="Pelletier E."/>
            <person name="Niang G."/>
            <person name="Scheremetjew M."/>
            <person name="Finn R."/>
            <person name="Kale V."/>
            <person name="Holt S."/>
            <person name="Cochrane G."/>
            <person name="Meng A."/>
            <person name="Brown T."/>
            <person name="Cohen L."/>
        </authorList>
    </citation>
    <scope>NUCLEOTIDE SEQUENCE</scope>
</reference>
<dbReference type="PANTHER" id="PTHR13398">
    <property type="entry name" value="GDP-FUCOSE PROTEIN O-FUCOSYLTRANSFERASE 2"/>
    <property type="match status" value="1"/>
</dbReference>
<dbReference type="Gene3D" id="3.40.50.11350">
    <property type="match status" value="1"/>
</dbReference>
<keyword evidence="10" id="KW-0472">Membrane</keyword>
<organism evidence="11">
    <name type="scientific">Noctiluca scintillans</name>
    <name type="common">Sea sparkle</name>
    <name type="synonym">Red tide dinoflagellate</name>
    <dbReference type="NCBI Taxonomy" id="2966"/>
    <lineage>
        <taxon>Eukaryota</taxon>
        <taxon>Sar</taxon>
        <taxon>Alveolata</taxon>
        <taxon>Dinophyceae</taxon>
        <taxon>Noctilucales</taxon>
        <taxon>Noctilucaceae</taxon>
        <taxon>Noctiluca</taxon>
    </lineage>
</organism>
<dbReference type="GO" id="GO:0005783">
    <property type="term" value="C:endoplasmic reticulum"/>
    <property type="evidence" value="ECO:0007669"/>
    <property type="project" value="UniProtKB-SubCell"/>
</dbReference>
<evidence type="ECO:0000256" key="8">
    <source>
        <dbReference type="ARBA" id="ARBA00026232"/>
    </source>
</evidence>
<evidence type="ECO:0000256" key="9">
    <source>
        <dbReference type="SAM" id="MobiDB-lite"/>
    </source>
</evidence>
<feature type="region of interest" description="Disordered" evidence="9">
    <location>
        <begin position="74"/>
        <end position="99"/>
    </location>
</feature>
<evidence type="ECO:0000313" key="11">
    <source>
        <dbReference type="EMBL" id="CAD8870684.1"/>
    </source>
</evidence>
<protein>
    <recommendedName>
        <fullName evidence="8">GDP-fucose protein O-fucosyltransferase 2</fullName>
    </recommendedName>
</protein>
<feature type="transmembrane region" description="Helical" evidence="10">
    <location>
        <begin position="21"/>
        <end position="41"/>
    </location>
</feature>
<evidence type="ECO:0000256" key="5">
    <source>
        <dbReference type="ARBA" id="ARBA00023253"/>
    </source>
</evidence>
<dbReference type="CDD" id="cd11296">
    <property type="entry name" value="O-FucT_like"/>
    <property type="match status" value="1"/>
</dbReference>
<dbReference type="GO" id="GO:0006004">
    <property type="term" value="P:fucose metabolic process"/>
    <property type="evidence" value="ECO:0007669"/>
    <property type="project" value="UniProtKB-KW"/>
</dbReference>
<evidence type="ECO:0000256" key="10">
    <source>
        <dbReference type="SAM" id="Phobius"/>
    </source>
</evidence>
<keyword evidence="3" id="KW-0808">Transferase</keyword>
<dbReference type="GO" id="GO:0046922">
    <property type="term" value="F:peptide-O-fucosyltransferase activity"/>
    <property type="evidence" value="ECO:0007669"/>
    <property type="project" value="InterPro"/>
</dbReference>
<accession>A0A7S1B0U6</accession>
<keyword evidence="10" id="KW-1133">Transmembrane helix</keyword>
<keyword evidence="10" id="KW-0812">Transmembrane</keyword>
<gene>
    <name evidence="11" type="ORF">NSCI0253_LOCUS45041</name>
</gene>
<evidence type="ECO:0000256" key="7">
    <source>
        <dbReference type="ARBA" id="ARBA00025803"/>
    </source>
</evidence>
<dbReference type="InterPro" id="IPR019378">
    <property type="entry name" value="GDP-Fuc_O-FucTrfase"/>
</dbReference>
<comment type="pathway">
    <text evidence="2">Protein modification; protein glycosylation.</text>
</comment>
<evidence type="ECO:0000256" key="1">
    <source>
        <dbReference type="ARBA" id="ARBA00004240"/>
    </source>
</evidence>
<name>A0A7S1B0U6_NOCSC</name>
<keyword evidence="4" id="KW-0256">Endoplasmic reticulum</keyword>
<comment type="similarity">
    <text evidence="7">Belongs to the glycosyltransferase 68 family.</text>
</comment>
<proteinExistence type="inferred from homology"/>
<evidence type="ECO:0000256" key="4">
    <source>
        <dbReference type="ARBA" id="ARBA00022824"/>
    </source>
</evidence>
<evidence type="ECO:0000256" key="3">
    <source>
        <dbReference type="ARBA" id="ARBA00022679"/>
    </source>
</evidence>
<sequence>MAVVRPRRHGCGWFAVVRYSATTLFVCGAFAVGLFGPSLIWDEEPAPARGPRQFAMLSRPKTEGFKRVRNLQKVAGSGPEPLPEPLPRPLDPTPKVQEPEAKLATWSADEGTLRTLKRMQWWAPAGERLPPTGRFLLFDLDQGGLNNLRMSWEMNAMVAKFTNRTLVLPPAKPWYLLDWGPRPSELVPESLENGQTKTVMGDLLNLQQMMANVPTLLPEEFEKLRGESWEKAAEKATIITRKHQHNCQEGPAYRLVTATYLMMGEIRPKGSEKERREGFFCADWAVYGGPKDSIKKEAGVIGYSMLMHGFVWHEDAFNIASVVVNYLGIFGYRAVHARYNDFKIQHPELIKAADEVKDLLLPWLSLEGPKTLYVATDDAALFEGLSVPGLRIVMWKDLFVGSTGAVLNGIKASFTPARWFKFIGIVEMLICTYAESFVGTHLSTFSGHIMVMRMHARAPVTRRMVITTALPIDDIKADLRKWKKNPVLDGPRPQSEGDEFRRL</sequence>
<dbReference type="PANTHER" id="PTHR13398:SF0">
    <property type="entry name" value="GDP-FUCOSE PROTEIN O-FUCOSYLTRANSFERASE 2"/>
    <property type="match status" value="1"/>
</dbReference>
<keyword evidence="5" id="KW-0294">Fucose metabolism</keyword>
<dbReference type="EMBL" id="HBFQ01063615">
    <property type="protein sequence ID" value="CAD8870684.1"/>
    <property type="molecule type" value="Transcribed_RNA"/>
</dbReference>
<evidence type="ECO:0000256" key="6">
    <source>
        <dbReference type="ARBA" id="ARBA00023277"/>
    </source>
</evidence>
<comment type="subcellular location">
    <subcellularLocation>
        <location evidence="1">Endoplasmic reticulum</location>
    </subcellularLocation>
</comment>
<feature type="compositionally biased region" description="Pro residues" evidence="9">
    <location>
        <begin position="80"/>
        <end position="92"/>
    </location>
</feature>
<dbReference type="AlphaFoldDB" id="A0A7S1B0U6"/>
<dbReference type="Pfam" id="PF10250">
    <property type="entry name" value="O-FucT"/>
    <property type="match status" value="1"/>
</dbReference>
<evidence type="ECO:0000256" key="2">
    <source>
        <dbReference type="ARBA" id="ARBA00004922"/>
    </source>
</evidence>
<dbReference type="InterPro" id="IPR045130">
    <property type="entry name" value="OFUT2-like"/>
</dbReference>